<accession>A0A2H4ZPJ3</accession>
<comment type="function">
    <text evidence="6">Ligates lysine onto the cytidine present at position 34 of the AUA codon-specific tRNA(Ile) that contains the anticodon CAU, in an ATP-dependent manner. Cytidine is converted to lysidine, thus changing the amino acid specificity of the tRNA from methionine to isoleucine.</text>
</comment>
<dbReference type="EC" id="6.3.4.19" evidence="6"/>
<dbReference type="InterPro" id="IPR011063">
    <property type="entry name" value="TilS/TtcA_N"/>
</dbReference>
<evidence type="ECO:0000259" key="7">
    <source>
        <dbReference type="Pfam" id="PF01171"/>
    </source>
</evidence>
<keyword evidence="4 6" id="KW-0067">ATP-binding</keyword>
<dbReference type="NCBIfam" id="TIGR02432">
    <property type="entry name" value="lysidine_TilS_N"/>
    <property type="match status" value="1"/>
</dbReference>
<dbReference type="InterPro" id="IPR012094">
    <property type="entry name" value="tRNA_Ile_lys_synt"/>
</dbReference>
<dbReference type="AlphaFoldDB" id="A0A2H4ZPJ3"/>
<dbReference type="Pfam" id="PF01171">
    <property type="entry name" value="ATP_bind_3"/>
    <property type="match status" value="1"/>
</dbReference>
<dbReference type="EMBL" id="MG264610">
    <property type="protein sequence ID" value="AUG32431.1"/>
    <property type="molecule type" value="Genomic_DNA"/>
</dbReference>
<evidence type="ECO:0000256" key="2">
    <source>
        <dbReference type="ARBA" id="ARBA00022694"/>
    </source>
</evidence>
<keyword evidence="3 6" id="KW-0547">Nucleotide-binding</keyword>
<keyword evidence="2 6" id="KW-0819">tRNA processing</keyword>
<feature type="binding site" evidence="6">
    <location>
        <begin position="45"/>
        <end position="50"/>
    </location>
    <ligand>
        <name>ATP</name>
        <dbReference type="ChEBI" id="CHEBI:30616"/>
    </ligand>
</feature>
<reference evidence="8" key="1">
    <citation type="submission" date="2017-10" db="EMBL/GenBank/DDBJ databases">
        <title>Paulinella longichromatophora chromatophore genome.</title>
        <authorList>
            <person name="Lhee D."/>
            <person name="Yoon H.S."/>
        </authorList>
    </citation>
    <scope>NUCLEOTIDE SEQUENCE</scope>
</reference>
<proteinExistence type="inferred from homology"/>
<gene>
    <name evidence="6" type="primary">tilS</name>
    <name evidence="8" type="ORF">PLO_436</name>
</gene>
<keyword evidence="8" id="KW-0934">Plastid</keyword>
<dbReference type="InterPro" id="IPR012795">
    <property type="entry name" value="tRNA_Ile_lys_synt_N"/>
</dbReference>
<feature type="domain" description="tRNA(Ile)-lysidine/2-thiocytidine synthase N-terminal" evidence="7">
    <location>
        <begin position="40"/>
        <end position="217"/>
    </location>
</feature>
<evidence type="ECO:0000256" key="1">
    <source>
        <dbReference type="ARBA" id="ARBA00022598"/>
    </source>
</evidence>
<dbReference type="HAMAP" id="MF_01161">
    <property type="entry name" value="tRNA_Ile_lys_synt"/>
    <property type="match status" value="1"/>
</dbReference>
<name>A0A2H4ZPJ3_9EUKA</name>
<evidence type="ECO:0000313" key="8">
    <source>
        <dbReference type="EMBL" id="AUG32431.1"/>
    </source>
</evidence>
<dbReference type="PANTHER" id="PTHR43033:SF1">
    <property type="entry name" value="TRNA(ILE)-LYSIDINE SYNTHASE-RELATED"/>
    <property type="match status" value="1"/>
</dbReference>
<keyword evidence="1 6" id="KW-0436">Ligase</keyword>
<evidence type="ECO:0000256" key="4">
    <source>
        <dbReference type="ARBA" id="ARBA00022840"/>
    </source>
</evidence>
<dbReference type="PANTHER" id="PTHR43033">
    <property type="entry name" value="TRNA(ILE)-LYSIDINE SYNTHASE-RELATED"/>
    <property type="match status" value="1"/>
</dbReference>
<evidence type="ECO:0000256" key="6">
    <source>
        <dbReference type="HAMAP-Rule" id="MF_01161"/>
    </source>
</evidence>
<comment type="catalytic activity">
    <reaction evidence="5 6">
        <text>cytidine(34) in tRNA(Ile2) + L-lysine + ATP = lysidine(34) in tRNA(Ile2) + AMP + diphosphate + H(+)</text>
        <dbReference type="Rhea" id="RHEA:43744"/>
        <dbReference type="Rhea" id="RHEA-COMP:10625"/>
        <dbReference type="Rhea" id="RHEA-COMP:10670"/>
        <dbReference type="ChEBI" id="CHEBI:15378"/>
        <dbReference type="ChEBI" id="CHEBI:30616"/>
        <dbReference type="ChEBI" id="CHEBI:32551"/>
        <dbReference type="ChEBI" id="CHEBI:33019"/>
        <dbReference type="ChEBI" id="CHEBI:82748"/>
        <dbReference type="ChEBI" id="CHEBI:83665"/>
        <dbReference type="ChEBI" id="CHEBI:456215"/>
        <dbReference type="EC" id="6.3.4.19"/>
    </reaction>
</comment>
<sequence>MIFDKTSLNLTIQQQWSPWHERLQGQIVANKSFLPYGANVLLAISGGQDSMALARLLCDLQRIYNWKLHLWHGNHRWRSDSDQVARELEKWAYKEQLYFCSNLPNRLLCSESLARRWRYECLIDQSKQLGCHHIITAHTGSDRAETLLLNIARGSDRHGIASLPTSRKLGYLKNINLVRPLLNFSRRDTAAICQQWKLPIWHDTTNENLSFSRNRIRYHVLPVLEDLHPGANLRISSLSSRLQEENQILLELIPLAIKSLQESNDCHQLLRFELVSLSKCSQRHILYQWILVECHRTIKTAVLERLIWRLPLDQGPGKLDLAGGWFLAWDRKYLRLDNQYKSKD</sequence>
<dbReference type="SUPFAM" id="SSF52402">
    <property type="entry name" value="Adenine nucleotide alpha hydrolases-like"/>
    <property type="match status" value="1"/>
</dbReference>
<protein>
    <recommendedName>
        <fullName evidence="6">tRNA(Ile)-lysidine synthase</fullName>
        <ecNumber evidence="6">6.3.4.19</ecNumber>
    </recommendedName>
    <alternativeName>
        <fullName evidence="6">tRNA(Ile)-2-lysyl-cytidine synthase</fullName>
    </alternativeName>
    <alternativeName>
        <fullName evidence="6">tRNA(Ile)-lysidine synthetase</fullName>
    </alternativeName>
</protein>
<comment type="similarity">
    <text evidence="6">Belongs to the tRNA(Ile)-lysidine synthase family.</text>
</comment>
<evidence type="ECO:0000256" key="3">
    <source>
        <dbReference type="ARBA" id="ARBA00022741"/>
    </source>
</evidence>
<dbReference type="InterPro" id="IPR014729">
    <property type="entry name" value="Rossmann-like_a/b/a_fold"/>
</dbReference>
<dbReference type="GO" id="GO:0006400">
    <property type="term" value="P:tRNA modification"/>
    <property type="evidence" value="ECO:0007669"/>
    <property type="project" value="UniProtKB-UniRule"/>
</dbReference>
<organism evidence="8">
    <name type="scientific">Paulinella longichromatophora</name>
    <dbReference type="NCBI Taxonomy" id="1708747"/>
    <lineage>
        <taxon>Eukaryota</taxon>
        <taxon>Sar</taxon>
        <taxon>Rhizaria</taxon>
        <taxon>Cercozoa</taxon>
        <taxon>Imbricatea</taxon>
        <taxon>Silicofilosea</taxon>
        <taxon>Euglyphida</taxon>
        <taxon>Paulinellidae</taxon>
        <taxon>Paulinella</taxon>
    </lineage>
</organism>
<comment type="domain">
    <text evidence="6">The N-terminal region contains the highly conserved SGGXDS motif, predicted to be a P-loop motif involved in ATP binding.</text>
</comment>
<dbReference type="CDD" id="cd01992">
    <property type="entry name" value="TilS_N"/>
    <property type="match status" value="1"/>
</dbReference>
<evidence type="ECO:0000256" key="5">
    <source>
        <dbReference type="ARBA" id="ARBA00048539"/>
    </source>
</evidence>
<dbReference type="GO" id="GO:0005524">
    <property type="term" value="F:ATP binding"/>
    <property type="evidence" value="ECO:0007669"/>
    <property type="project" value="UniProtKB-UniRule"/>
</dbReference>
<geneLocation type="plastid" evidence="8"/>
<dbReference type="Gene3D" id="3.40.50.620">
    <property type="entry name" value="HUPs"/>
    <property type="match status" value="1"/>
</dbReference>
<dbReference type="GO" id="GO:0032267">
    <property type="term" value="F:tRNA(Ile)-lysidine synthase activity"/>
    <property type="evidence" value="ECO:0007669"/>
    <property type="project" value="UniProtKB-EC"/>
</dbReference>